<comment type="caution">
    <text evidence="1">The sequence shown here is derived from an EMBL/GenBank/DDBJ whole genome shotgun (WGS) entry which is preliminary data.</text>
</comment>
<evidence type="ECO:0000313" key="2">
    <source>
        <dbReference type="Proteomes" id="UP000828390"/>
    </source>
</evidence>
<organism evidence="1 2">
    <name type="scientific">Dreissena polymorpha</name>
    <name type="common">Zebra mussel</name>
    <name type="synonym">Mytilus polymorpha</name>
    <dbReference type="NCBI Taxonomy" id="45954"/>
    <lineage>
        <taxon>Eukaryota</taxon>
        <taxon>Metazoa</taxon>
        <taxon>Spiralia</taxon>
        <taxon>Lophotrochozoa</taxon>
        <taxon>Mollusca</taxon>
        <taxon>Bivalvia</taxon>
        <taxon>Autobranchia</taxon>
        <taxon>Heteroconchia</taxon>
        <taxon>Euheterodonta</taxon>
        <taxon>Imparidentia</taxon>
        <taxon>Neoheterodontei</taxon>
        <taxon>Myida</taxon>
        <taxon>Dreissenoidea</taxon>
        <taxon>Dreissenidae</taxon>
        <taxon>Dreissena</taxon>
    </lineage>
</organism>
<name>A0A9D4EQG8_DREPO</name>
<evidence type="ECO:0000313" key="1">
    <source>
        <dbReference type="EMBL" id="KAH3783809.1"/>
    </source>
</evidence>
<dbReference type="Proteomes" id="UP000828390">
    <property type="component" value="Unassembled WGS sequence"/>
</dbReference>
<reference evidence="1" key="1">
    <citation type="journal article" date="2019" name="bioRxiv">
        <title>The Genome of the Zebra Mussel, Dreissena polymorpha: A Resource for Invasive Species Research.</title>
        <authorList>
            <person name="McCartney M.A."/>
            <person name="Auch B."/>
            <person name="Kono T."/>
            <person name="Mallez S."/>
            <person name="Zhang Y."/>
            <person name="Obille A."/>
            <person name="Becker A."/>
            <person name="Abrahante J.E."/>
            <person name="Garbe J."/>
            <person name="Badalamenti J.P."/>
            <person name="Herman A."/>
            <person name="Mangelson H."/>
            <person name="Liachko I."/>
            <person name="Sullivan S."/>
            <person name="Sone E.D."/>
            <person name="Koren S."/>
            <person name="Silverstein K.A.T."/>
            <person name="Beckman K.B."/>
            <person name="Gohl D.M."/>
        </authorList>
    </citation>
    <scope>NUCLEOTIDE SEQUENCE</scope>
    <source>
        <strain evidence="1">Duluth1</strain>
        <tissue evidence="1">Whole animal</tissue>
    </source>
</reference>
<dbReference type="EMBL" id="JAIWYP010000008">
    <property type="protein sequence ID" value="KAH3783809.1"/>
    <property type="molecule type" value="Genomic_DNA"/>
</dbReference>
<gene>
    <name evidence="1" type="ORF">DPMN_161759</name>
</gene>
<proteinExistence type="predicted"/>
<dbReference type="AlphaFoldDB" id="A0A9D4EQG8"/>
<accession>A0A9D4EQG8</accession>
<keyword evidence="2" id="KW-1185">Reference proteome</keyword>
<sequence length="74" mass="8176">MMSFNLKTEENAYFTHLLFKRVENTTVVQDKAEANGSFGNTQTFQVCRPTNGAPHTISTTLQKGSTVKVSDTCC</sequence>
<protein>
    <submittedName>
        <fullName evidence="1">Uncharacterized protein</fullName>
    </submittedName>
</protein>
<reference evidence="1" key="2">
    <citation type="submission" date="2020-11" db="EMBL/GenBank/DDBJ databases">
        <authorList>
            <person name="McCartney M.A."/>
            <person name="Auch B."/>
            <person name="Kono T."/>
            <person name="Mallez S."/>
            <person name="Becker A."/>
            <person name="Gohl D.M."/>
            <person name="Silverstein K.A.T."/>
            <person name="Koren S."/>
            <person name="Bechman K.B."/>
            <person name="Herman A."/>
            <person name="Abrahante J.E."/>
            <person name="Garbe J."/>
        </authorList>
    </citation>
    <scope>NUCLEOTIDE SEQUENCE</scope>
    <source>
        <strain evidence="1">Duluth1</strain>
        <tissue evidence="1">Whole animal</tissue>
    </source>
</reference>